<dbReference type="InterPro" id="IPR000669">
    <property type="entry name" value="Mannitol_DH"/>
</dbReference>
<dbReference type="GO" id="GO:0019594">
    <property type="term" value="P:mannitol metabolic process"/>
    <property type="evidence" value="ECO:0007669"/>
    <property type="project" value="InterPro"/>
</dbReference>
<dbReference type="AlphaFoldDB" id="A0A2T7FXD3"/>
<evidence type="ECO:0000313" key="6">
    <source>
        <dbReference type="Proteomes" id="UP000244817"/>
    </source>
</evidence>
<keyword evidence="1" id="KW-0560">Oxidoreductase</keyword>
<dbReference type="OrthoDB" id="271711at2"/>
<dbReference type="PROSITE" id="PS00974">
    <property type="entry name" value="MANNITOL_DHGENASE"/>
    <property type="match status" value="1"/>
</dbReference>
<dbReference type="InterPro" id="IPR013328">
    <property type="entry name" value="6PGD_dom2"/>
</dbReference>
<dbReference type="InterPro" id="IPR023027">
    <property type="entry name" value="Mannitol_DH_CS"/>
</dbReference>
<dbReference type="InterPro" id="IPR013118">
    <property type="entry name" value="Mannitol_DH_C"/>
</dbReference>
<dbReference type="Gene3D" id="3.40.50.720">
    <property type="entry name" value="NAD(P)-binding Rossmann-like Domain"/>
    <property type="match status" value="1"/>
</dbReference>
<gene>
    <name evidence="5" type="ORF">DC363_08205</name>
</gene>
<dbReference type="Pfam" id="PF01232">
    <property type="entry name" value="Mannitol_dh"/>
    <property type="match status" value="1"/>
</dbReference>
<dbReference type="PANTHER" id="PTHR43362">
    <property type="entry name" value="MANNITOL DEHYDROGENASE DSF1-RELATED"/>
    <property type="match status" value="1"/>
</dbReference>
<evidence type="ECO:0000256" key="2">
    <source>
        <dbReference type="ARBA" id="ARBA00023027"/>
    </source>
</evidence>
<dbReference type="EMBL" id="QCYG01000005">
    <property type="protein sequence ID" value="PVA06788.1"/>
    <property type="molecule type" value="Genomic_DNA"/>
</dbReference>
<dbReference type="Proteomes" id="UP000244817">
    <property type="component" value="Unassembled WGS sequence"/>
</dbReference>
<sequence length="486" mass="53045">MTTDLSLSTLSQLPERVSVPSYARADLTPGILHIGMGNFHRAHQAVYLDRLFDLGEGHDWAIVGAGVMPFDAERRAALEAQDWLTTVVELSPETYDARVTGAMIDFCPIDAQAIIQRIAAPDIRIVSLTITEGGYFIDAATGHFDAAHPDIRHDAETPESPVTVFGILLAGLRLRRERGHPPPAILSCDNIPENGDVTRQALAGLAGLIAPELQDWITTDLAFPNSMVDRITPATSPAKRAMVADTFGINDAAPVVCEPFSQWVMEDHFPLGRPALEKVGVQFVDDISAYETMKLRILNASHAALSYPAALLGYDCVHEAVADEQITGWVRKLMHEEVIPVLAPIPGVDYARYLATCLDRFANPEVRDTIARLCQDGSNRQPKFILPTIADALKTGGPLDGLALEVALWCRYCAESEALDDPRAEALRDAARRARQTPAAFLALTEVFGTLGQNERFAHAFARQVEAVWACEVRSVLRRALDGDAV</sequence>
<dbReference type="PRINTS" id="PR00084">
    <property type="entry name" value="MTLDHDRGNASE"/>
</dbReference>
<evidence type="ECO:0000256" key="1">
    <source>
        <dbReference type="ARBA" id="ARBA00023002"/>
    </source>
</evidence>
<dbReference type="SUPFAM" id="SSF51735">
    <property type="entry name" value="NAD(P)-binding Rossmann-fold domains"/>
    <property type="match status" value="1"/>
</dbReference>
<comment type="caution">
    <text evidence="5">The sequence shown here is derived from an EMBL/GenBank/DDBJ whole genome shotgun (WGS) entry which is preliminary data.</text>
</comment>
<keyword evidence="6" id="KW-1185">Reference proteome</keyword>
<dbReference type="InterPro" id="IPR036291">
    <property type="entry name" value="NAD(P)-bd_dom_sf"/>
</dbReference>
<keyword evidence="2" id="KW-0520">NAD</keyword>
<dbReference type="InterPro" id="IPR013131">
    <property type="entry name" value="Mannitol_DH_N"/>
</dbReference>
<feature type="domain" description="Mannitol dehydrogenase N-terminal" evidence="3">
    <location>
        <begin position="30"/>
        <end position="278"/>
    </location>
</feature>
<dbReference type="Gene3D" id="1.10.1040.10">
    <property type="entry name" value="N-(1-d-carboxylethyl)-l-norvaline Dehydrogenase, domain 2"/>
    <property type="match status" value="1"/>
</dbReference>
<organism evidence="5 6">
    <name type="scientific">Thalassorhabdomicrobium marinisediminis</name>
    <dbReference type="NCBI Taxonomy" id="2170577"/>
    <lineage>
        <taxon>Bacteria</taxon>
        <taxon>Pseudomonadati</taxon>
        <taxon>Pseudomonadota</taxon>
        <taxon>Alphaproteobacteria</taxon>
        <taxon>Rhodobacterales</taxon>
        <taxon>Paracoccaceae</taxon>
        <taxon>Thalassorhabdomicrobium</taxon>
    </lineage>
</organism>
<evidence type="ECO:0000259" key="4">
    <source>
        <dbReference type="Pfam" id="PF08125"/>
    </source>
</evidence>
<reference evidence="5 6" key="1">
    <citation type="submission" date="2018-04" db="EMBL/GenBank/DDBJ databases">
        <title>Pelagivirga bohaiensis gen. nov., sp. nov., a bacterium isolated from the Bohai Sea.</title>
        <authorList>
            <person name="Ji X."/>
        </authorList>
    </citation>
    <scope>NUCLEOTIDE SEQUENCE [LARGE SCALE GENOMIC DNA]</scope>
    <source>
        <strain evidence="5 6">BH-SD16</strain>
    </source>
</reference>
<name>A0A2T7FXD3_9RHOB</name>
<dbReference type="Pfam" id="PF08125">
    <property type="entry name" value="Mannitol_dh_C"/>
    <property type="match status" value="1"/>
</dbReference>
<dbReference type="InterPro" id="IPR050988">
    <property type="entry name" value="Mannitol_DH/Oxidoreductase"/>
</dbReference>
<evidence type="ECO:0000259" key="3">
    <source>
        <dbReference type="Pfam" id="PF01232"/>
    </source>
</evidence>
<proteinExistence type="predicted"/>
<protein>
    <submittedName>
        <fullName evidence="5">Mannitol dehydrogenase</fullName>
    </submittedName>
</protein>
<dbReference type="GO" id="GO:0016616">
    <property type="term" value="F:oxidoreductase activity, acting on the CH-OH group of donors, NAD or NADP as acceptor"/>
    <property type="evidence" value="ECO:0007669"/>
    <property type="project" value="TreeGrafter"/>
</dbReference>
<dbReference type="SUPFAM" id="SSF48179">
    <property type="entry name" value="6-phosphogluconate dehydrogenase C-terminal domain-like"/>
    <property type="match status" value="1"/>
</dbReference>
<dbReference type="InterPro" id="IPR008927">
    <property type="entry name" value="6-PGluconate_DH-like_C_sf"/>
</dbReference>
<feature type="domain" description="Mannitol dehydrogenase C-terminal" evidence="4">
    <location>
        <begin position="286"/>
        <end position="469"/>
    </location>
</feature>
<accession>A0A2T7FXD3</accession>
<evidence type="ECO:0000313" key="5">
    <source>
        <dbReference type="EMBL" id="PVA06788.1"/>
    </source>
</evidence>
<dbReference type="PANTHER" id="PTHR43362:SF1">
    <property type="entry name" value="MANNITOL DEHYDROGENASE 2-RELATED"/>
    <property type="match status" value="1"/>
</dbReference>